<evidence type="ECO:0000313" key="2">
    <source>
        <dbReference type="Proteomes" id="UP000814128"/>
    </source>
</evidence>
<evidence type="ECO:0000313" key="1">
    <source>
        <dbReference type="EMBL" id="KAI0032516.1"/>
    </source>
</evidence>
<dbReference type="EMBL" id="MU273543">
    <property type="protein sequence ID" value="KAI0032516.1"/>
    <property type="molecule type" value="Genomic_DNA"/>
</dbReference>
<comment type="caution">
    <text evidence="1">The sequence shown here is derived from an EMBL/GenBank/DDBJ whole genome shotgun (WGS) entry which is preliminary data.</text>
</comment>
<reference evidence="1" key="1">
    <citation type="submission" date="2021-02" db="EMBL/GenBank/DDBJ databases">
        <authorList>
            <consortium name="DOE Joint Genome Institute"/>
            <person name="Ahrendt S."/>
            <person name="Looney B.P."/>
            <person name="Miyauchi S."/>
            <person name="Morin E."/>
            <person name="Drula E."/>
            <person name="Courty P.E."/>
            <person name="Chicoki N."/>
            <person name="Fauchery L."/>
            <person name="Kohler A."/>
            <person name="Kuo A."/>
            <person name="Labutti K."/>
            <person name="Pangilinan J."/>
            <person name="Lipzen A."/>
            <person name="Riley R."/>
            <person name="Andreopoulos W."/>
            <person name="He G."/>
            <person name="Johnson J."/>
            <person name="Barry K.W."/>
            <person name="Grigoriev I.V."/>
            <person name="Nagy L."/>
            <person name="Hibbett D."/>
            <person name="Henrissat B."/>
            <person name="Matheny P.B."/>
            <person name="Labbe J."/>
            <person name="Martin F."/>
        </authorList>
    </citation>
    <scope>NUCLEOTIDE SEQUENCE</scope>
    <source>
        <strain evidence="1">EC-137</strain>
    </source>
</reference>
<protein>
    <submittedName>
        <fullName evidence="1">Uncharacterized protein</fullName>
    </submittedName>
</protein>
<dbReference type="Proteomes" id="UP000814128">
    <property type="component" value="Unassembled WGS sequence"/>
</dbReference>
<accession>A0ACB8QL40</accession>
<keyword evidence="2" id="KW-1185">Reference proteome</keyword>
<name>A0ACB8QL40_9AGAM</name>
<proteinExistence type="predicted"/>
<gene>
    <name evidence="1" type="ORF">K488DRAFT_49705</name>
</gene>
<sequence>MDNTVGILSSEPELLAVASFLESNPFGHIVNGESNAMEVKVENNSGKNTTLHSIAGGLYSPGSDSLIKPTNNITYGLYLLEGAKVTLPYHFHSELKAGDVNLRLEIEHITDGIRHRATVFNSNVTVVEPELSIFDFKLLSTYFMVTALLGGLGYLAYITFVPQPKKARKPVAVPPPEVETVTGTATYQEEWIPEHHLRKGKKASTAHSGDEPSGGEMSGTEGKRRKGRK</sequence>
<reference evidence="1" key="2">
    <citation type="journal article" date="2022" name="New Phytol.">
        <title>Evolutionary transition to the ectomycorrhizal habit in the genomes of a hyperdiverse lineage of mushroom-forming fungi.</title>
        <authorList>
            <person name="Looney B."/>
            <person name="Miyauchi S."/>
            <person name="Morin E."/>
            <person name="Drula E."/>
            <person name="Courty P.E."/>
            <person name="Kohler A."/>
            <person name="Kuo A."/>
            <person name="LaButti K."/>
            <person name="Pangilinan J."/>
            <person name="Lipzen A."/>
            <person name="Riley R."/>
            <person name="Andreopoulos W."/>
            <person name="He G."/>
            <person name="Johnson J."/>
            <person name="Nolan M."/>
            <person name="Tritt A."/>
            <person name="Barry K.W."/>
            <person name="Grigoriev I.V."/>
            <person name="Nagy L.G."/>
            <person name="Hibbett D."/>
            <person name="Henrissat B."/>
            <person name="Matheny P.B."/>
            <person name="Labbe J."/>
            <person name="Martin F.M."/>
        </authorList>
    </citation>
    <scope>NUCLEOTIDE SEQUENCE</scope>
    <source>
        <strain evidence="1">EC-137</strain>
    </source>
</reference>
<organism evidence="1 2">
    <name type="scientific">Vararia minispora EC-137</name>
    <dbReference type="NCBI Taxonomy" id="1314806"/>
    <lineage>
        <taxon>Eukaryota</taxon>
        <taxon>Fungi</taxon>
        <taxon>Dikarya</taxon>
        <taxon>Basidiomycota</taxon>
        <taxon>Agaricomycotina</taxon>
        <taxon>Agaricomycetes</taxon>
        <taxon>Russulales</taxon>
        <taxon>Lachnocladiaceae</taxon>
        <taxon>Vararia</taxon>
    </lineage>
</organism>